<dbReference type="Pfam" id="PF04000">
    <property type="entry name" value="Sas10_Utp3"/>
    <property type="match status" value="1"/>
</dbReference>
<proteinExistence type="predicted"/>
<evidence type="ECO:0000256" key="2">
    <source>
        <dbReference type="SAM" id="MobiDB-lite"/>
    </source>
</evidence>
<evidence type="ECO:0008006" key="5">
    <source>
        <dbReference type="Google" id="ProtNLM"/>
    </source>
</evidence>
<feature type="region of interest" description="Disordered" evidence="2">
    <location>
        <begin position="140"/>
        <end position="231"/>
    </location>
</feature>
<dbReference type="PANTHER" id="PTHR13237">
    <property type="entry name" value="SOMETHING ABOUT SILENCING PROTEIN 10-RELATED"/>
    <property type="match status" value="1"/>
</dbReference>
<evidence type="ECO:0000256" key="1">
    <source>
        <dbReference type="SAM" id="Coils"/>
    </source>
</evidence>
<protein>
    <recommendedName>
        <fullName evidence="5">Neuroguidin</fullName>
    </recommendedName>
</protein>
<dbReference type="FunCoup" id="A0A0C9ZJP5">
    <property type="interactions" value="847"/>
</dbReference>
<dbReference type="GO" id="GO:0000462">
    <property type="term" value="P:maturation of SSU-rRNA from tricistronic rRNA transcript (SSU-rRNA, 5.8S rRNA, LSU-rRNA)"/>
    <property type="evidence" value="ECO:0007669"/>
    <property type="project" value="TreeGrafter"/>
</dbReference>
<keyword evidence="1" id="KW-0175">Coiled coil</keyword>
<gene>
    <name evidence="3" type="ORF">CY34DRAFT_92323</name>
</gene>
<feature type="compositionally biased region" description="Basic and acidic residues" evidence="2">
    <location>
        <begin position="311"/>
        <end position="334"/>
    </location>
</feature>
<sequence length="366" mass="40929">MADSQLVCSILDEMTSSMASVRESMQSLNQKLKSADDIDMKDGISLLSLKHHLLLSYLQSLVLLSARRATGDSLTERTPANSPFSTVDREARGSGAGDLVDSMIEGRVVLEKIKVLESRMRYQIEKLVRVAEEVPSGKDVAEDPLAFRPNPQNLVDNEQDSDEDRDARSDVEDPDGIYRPPKLAPMPYTEAAADKRSKRQPVPKALSTLLHQDPSRPHIEGTSGLGSMPSLASDRAREIQRIKDFEEENFTRLVMKKKDARRRRKDEEDLALGGTGAGKGRKRGRGLEDEFADVLHSVGRTKTGVLGDGYEELRQRGKKADALSRSRTTWKGDPEHEDDDGPRLKKKTRFEKAKTTLHKKMKAKKR</sequence>
<feature type="compositionally biased region" description="Polar residues" evidence="2">
    <location>
        <begin position="72"/>
        <end position="85"/>
    </location>
</feature>
<feature type="region of interest" description="Disordered" evidence="2">
    <location>
        <begin position="258"/>
        <end position="286"/>
    </location>
</feature>
<feature type="coiled-coil region" evidence="1">
    <location>
        <begin position="11"/>
        <end position="38"/>
    </location>
</feature>
<dbReference type="HOGENOM" id="CLU_031901_3_0_1"/>
<dbReference type="OrthoDB" id="203440at2759"/>
<organism evidence="3 4">
    <name type="scientific">Suillus luteus UH-Slu-Lm8-n1</name>
    <dbReference type="NCBI Taxonomy" id="930992"/>
    <lineage>
        <taxon>Eukaryota</taxon>
        <taxon>Fungi</taxon>
        <taxon>Dikarya</taxon>
        <taxon>Basidiomycota</taxon>
        <taxon>Agaricomycotina</taxon>
        <taxon>Agaricomycetes</taxon>
        <taxon>Agaricomycetidae</taxon>
        <taxon>Boletales</taxon>
        <taxon>Suillineae</taxon>
        <taxon>Suillaceae</taxon>
        <taxon>Suillus</taxon>
    </lineage>
</organism>
<dbReference type="InterPro" id="IPR007146">
    <property type="entry name" value="Sas10/Utp3/C1D"/>
</dbReference>
<evidence type="ECO:0000313" key="4">
    <source>
        <dbReference type="Proteomes" id="UP000054485"/>
    </source>
</evidence>
<feature type="region of interest" description="Disordered" evidence="2">
    <location>
        <begin position="309"/>
        <end position="366"/>
    </location>
</feature>
<dbReference type="InParanoid" id="A0A0C9ZJP5"/>
<accession>A0A0C9ZJP5</accession>
<name>A0A0C9ZJP5_9AGAM</name>
<dbReference type="GO" id="GO:0032040">
    <property type="term" value="C:small-subunit processome"/>
    <property type="evidence" value="ECO:0007669"/>
    <property type="project" value="TreeGrafter"/>
</dbReference>
<reference evidence="4" key="2">
    <citation type="submission" date="2015-01" db="EMBL/GenBank/DDBJ databases">
        <title>Evolutionary Origins and Diversification of the Mycorrhizal Mutualists.</title>
        <authorList>
            <consortium name="DOE Joint Genome Institute"/>
            <consortium name="Mycorrhizal Genomics Consortium"/>
            <person name="Kohler A."/>
            <person name="Kuo A."/>
            <person name="Nagy L.G."/>
            <person name="Floudas D."/>
            <person name="Copeland A."/>
            <person name="Barry K.W."/>
            <person name="Cichocki N."/>
            <person name="Veneault-Fourrey C."/>
            <person name="LaButti K."/>
            <person name="Lindquist E.A."/>
            <person name="Lipzen A."/>
            <person name="Lundell T."/>
            <person name="Morin E."/>
            <person name="Murat C."/>
            <person name="Riley R."/>
            <person name="Ohm R."/>
            <person name="Sun H."/>
            <person name="Tunlid A."/>
            <person name="Henrissat B."/>
            <person name="Grigoriev I.V."/>
            <person name="Hibbett D.S."/>
            <person name="Martin F."/>
        </authorList>
    </citation>
    <scope>NUCLEOTIDE SEQUENCE [LARGE SCALE GENOMIC DNA]</scope>
    <source>
        <strain evidence="4">UH-Slu-Lm8-n1</strain>
    </source>
</reference>
<dbReference type="AlphaFoldDB" id="A0A0C9ZJP5"/>
<feature type="region of interest" description="Disordered" evidence="2">
    <location>
        <begin position="72"/>
        <end position="97"/>
    </location>
</feature>
<reference evidence="3 4" key="1">
    <citation type="submission" date="2014-04" db="EMBL/GenBank/DDBJ databases">
        <authorList>
            <consortium name="DOE Joint Genome Institute"/>
            <person name="Kuo A."/>
            <person name="Ruytinx J."/>
            <person name="Rineau F."/>
            <person name="Colpaert J."/>
            <person name="Kohler A."/>
            <person name="Nagy L.G."/>
            <person name="Floudas D."/>
            <person name="Copeland A."/>
            <person name="Barry K.W."/>
            <person name="Cichocki N."/>
            <person name="Veneault-Fourrey C."/>
            <person name="LaButti K."/>
            <person name="Lindquist E.A."/>
            <person name="Lipzen A."/>
            <person name="Lundell T."/>
            <person name="Morin E."/>
            <person name="Murat C."/>
            <person name="Sun H."/>
            <person name="Tunlid A."/>
            <person name="Henrissat B."/>
            <person name="Grigoriev I.V."/>
            <person name="Hibbett D.S."/>
            <person name="Martin F."/>
            <person name="Nordberg H.P."/>
            <person name="Cantor M.N."/>
            <person name="Hua S.X."/>
        </authorList>
    </citation>
    <scope>NUCLEOTIDE SEQUENCE [LARGE SCALE GENOMIC DNA]</scope>
    <source>
        <strain evidence="3 4">UH-Slu-Lm8-n1</strain>
    </source>
</reference>
<dbReference type="Proteomes" id="UP000054485">
    <property type="component" value="Unassembled WGS sequence"/>
</dbReference>
<feature type="compositionally biased region" description="Basic residues" evidence="2">
    <location>
        <begin position="344"/>
        <end position="366"/>
    </location>
</feature>
<evidence type="ECO:0000313" key="3">
    <source>
        <dbReference type="EMBL" id="KIK37695.1"/>
    </source>
</evidence>
<dbReference type="STRING" id="930992.A0A0C9ZJP5"/>
<dbReference type="EMBL" id="KN835435">
    <property type="protein sequence ID" value="KIK37695.1"/>
    <property type="molecule type" value="Genomic_DNA"/>
</dbReference>
<keyword evidence="4" id="KW-1185">Reference proteome</keyword>
<dbReference type="PANTHER" id="PTHR13237:SF9">
    <property type="entry name" value="NEUROGUIDIN"/>
    <property type="match status" value="1"/>
</dbReference>